<evidence type="ECO:0008006" key="3">
    <source>
        <dbReference type="Google" id="ProtNLM"/>
    </source>
</evidence>
<evidence type="ECO:0000313" key="2">
    <source>
        <dbReference type="Proteomes" id="UP000319836"/>
    </source>
</evidence>
<sequence>MPWGFVVADGSSRIFLFSDAGELFGALGPKIPFRGGDIELTTPPRSIARLPSGGLAVADYESGRLLFLDREPPVIEIGARR</sequence>
<protein>
    <recommendedName>
        <fullName evidence="3">6-bladed beta-propeller</fullName>
    </recommendedName>
</protein>
<proteinExistence type="predicted"/>
<dbReference type="EMBL" id="VBPA01000440">
    <property type="protein sequence ID" value="TMQ67575.1"/>
    <property type="molecule type" value="Genomic_DNA"/>
</dbReference>
<dbReference type="Proteomes" id="UP000319836">
    <property type="component" value="Unassembled WGS sequence"/>
</dbReference>
<dbReference type="AlphaFoldDB" id="A0A538TVD3"/>
<gene>
    <name evidence="1" type="ORF">E6K80_15105</name>
</gene>
<name>A0A538TVD3_UNCEI</name>
<organism evidence="1 2">
    <name type="scientific">Eiseniibacteriota bacterium</name>
    <dbReference type="NCBI Taxonomy" id="2212470"/>
    <lineage>
        <taxon>Bacteria</taxon>
        <taxon>Candidatus Eiseniibacteriota</taxon>
    </lineage>
</organism>
<comment type="caution">
    <text evidence="1">The sequence shown here is derived from an EMBL/GenBank/DDBJ whole genome shotgun (WGS) entry which is preliminary data.</text>
</comment>
<evidence type="ECO:0000313" key="1">
    <source>
        <dbReference type="EMBL" id="TMQ67575.1"/>
    </source>
</evidence>
<reference evidence="1 2" key="1">
    <citation type="journal article" date="2019" name="Nat. Microbiol.">
        <title>Mediterranean grassland soil C-N compound turnover is dependent on rainfall and depth, and is mediated by genomically divergent microorganisms.</title>
        <authorList>
            <person name="Diamond S."/>
            <person name="Andeer P.F."/>
            <person name="Li Z."/>
            <person name="Crits-Christoph A."/>
            <person name="Burstein D."/>
            <person name="Anantharaman K."/>
            <person name="Lane K.R."/>
            <person name="Thomas B.C."/>
            <person name="Pan C."/>
            <person name="Northen T.R."/>
            <person name="Banfield J.F."/>
        </authorList>
    </citation>
    <scope>NUCLEOTIDE SEQUENCE [LARGE SCALE GENOMIC DNA]</scope>
    <source>
        <strain evidence="1">WS_10</strain>
    </source>
</reference>
<accession>A0A538TVD3</accession>